<keyword evidence="3" id="KW-0238">DNA-binding</keyword>
<evidence type="ECO:0000313" key="8">
    <source>
        <dbReference type="Proteomes" id="UP000029413"/>
    </source>
</evidence>
<evidence type="ECO:0000256" key="4">
    <source>
        <dbReference type="ARBA" id="ARBA00023159"/>
    </source>
</evidence>
<sequence length="309" mass="34109">MDLRQLKYFVRTCELKSLTRAAEQLYIAQPALGFQIRKLEEELETQLLIRHSRGVEPTPAGLVLLERASRLLEEADLTKATVRGFAGTPRGKVTLGMAPSFGYEFATQVVVRCLNELPDIALSLVQELGPTLVEWLRGDRLDLACLGPIDESDFVVEPLFTHDLCLIEASRGAQSARGPIPFAEVAAHPLILPSAHHGLRANLDVIAKEAGLSIHPTCETQSDVLALELVKQSIGSTINTQTAVRHEVEEGTLIARQIVEPVISIDAVIAYKERRVLSRAATAVRSLIQRMVQEEMPRMVGIWRLSEQS</sequence>
<reference evidence="7 8" key="1">
    <citation type="submission" date="2014-05" db="EMBL/GenBank/DDBJ databases">
        <authorList>
            <person name="Bishop-Lilly K.A."/>
            <person name="Broomall S.M."/>
            <person name="Chain P.S."/>
            <person name="Chertkov O."/>
            <person name="Coyne S.R."/>
            <person name="Daligault H.E."/>
            <person name="Davenport K.W."/>
            <person name="Erkkila T."/>
            <person name="Frey K.G."/>
            <person name="Gibbons H.S."/>
            <person name="Gu W."/>
            <person name="Jaissle J."/>
            <person name="Johnson S.L."/>
            <person name="Koroleva G.I."/>
            <person name="Ladner J.T."/>
            <person name="Lo C.-C."/>
            <person name="Minogue T.D."/>
            <person name="Munk C."/>
            <person name="Palacios G.F."/>
            <person name="Redden C.L."/>
            <person name="Rosenzweig C.N."/>
            <person name="Scholz M.B."/>
            <person name="Teshima H."/>
            <person name="Xu Y."/>
        </authorList>
    </citation>
    <scope>NUCLEOTIDE SEQUENCE [LARGE SCALE GENOMIC DNA]</scope>
    <source>
        <strain evidence="7 8">DDS 22E-1</strain>
    </source>
</reference>
<evidence type="ECO:0000256" key="1">
    <source>
        <dbReference type="ARBA" id="ARBA00009437"/>
    </source>
</evidence>
<dbReference type="PANTHER" id="PTHR30293">
    <property type="entry name" value="TRANSCRIPTIONAL REGULATORY PROTEIN NAC-RELATED"/>
    <property type="match status" value="1"/>
</dbReference>
<dbReference type="Proteomes" id="UP000029413">
    <property type="component" value="Chromosome 1"/>
</dbReference>
<keyword evidence="4" id="KW-0010">Activator</keyword>
<comment type="similarity">
    <text evidence="1">Belongs to the LysR transcriptional regulatory family.</text>
</comment>
<dbReference type="Pfam" id="PF03466">
    <property type="entry name" value="LysR_substrate"/>
    <property type="match status" value="1"/>
</dbReference>
<evidence type="ECO:0000256" key="3">
    <source>
        <dbReference type="ARBA" id="ARBA00023125"/>
    </source>
</evidence>
<evidence type="ECO:0000256" key="2">
    <source>
        <dbReference type="ARBA" id="ARBA00023015"/>
    </source>
</evidence>
<feature type="domain" description="HTH lysR-type" evidence="6">
    <location>
        <begin position="1"/>
        <end position="58"/>
    </location>
</feature>
<proteinExistence type="inferred from homology"/>
<gene>
    <name evidence="7" type="ORF">DM39_1995</name>
</gene>
<dbReference type="InterPro" id="IPR000847">
    <property type="entry name" value="LysR_HTH_N"/>
</dbReference>
<dbReference type="PROSITE" id="PS50931">
    <property type="entry name" value="HTH_LYSR"/>
    <property type="match status" value="1"/>
</dbReference>
<dbReference type="FunFam" id="1.10.10.10:FF:000001">
    <property type="entry name" value="LysR family transcriptional regulator"/>
    <property type="match status" value="1"/>
</dbReference>
<dbReference type="Gene3D" id="1.10.10.10">
    <property type="entry name" value="Winged helix-like DNA-binding domain superfamily/Winged helix DNA-binding domain"/>
    <property type="match status" value="1"/>
</dbReference>
<dbReference type="Gene3D" id="3.40.190.290">
    <property type="match status" value="1"/>
</dbReference>
<organism evidence="7 8">
    <name type="scientific">Burkholderia cenocepacia</name>
    <dbReference type="NCBI Taxonomy" id="95486"/>
    <lineage>
        <taxon>Bacteria</taxon>
        <taxon>Pseudomonadati</taxon>
        <taxon>Pseudomonadota</taxon>
        <taxon>Betaproteobacteria</taxon>
        <taxon>Burkholderiales</taxon>
        <taxon>Burkholderiaceae</taxon>
        <taxon>Burkholderia</taxon>
        <taxon>Burkholderia cepacia complex</taxon>
    </lineage>
</organism>
<name>A0AAN0VKR9_9BURK</name>
<dbReference type="SUPFAM" id="SSF46785">
    <property type="entry name" value="Winged helix' DNA-binding domain"/>
    <property type="match status" value="1"/>
</dbReference>
<dbReference type="PRINTS" id="PR00039">
    <property type="entry name" value="HTHLYSR"/>
</dbReference>
<dbReference type="GO" id="GO:2000142">
    <property type="term" value="P:regulation of DNA-templated transcription initiation"/>
    <property type="evidence" value="ECO:0007669"/>
    <property type="project" value="TreeGrafter"/>
</dbReference>
<accession>A0AAN0VKR9</accession>
<keyword evidence="8" id="KW-1185">Reference proteome</keyword>
<protein>
    <submittedName>
        <fullName evidence="7">Bacterial regulatory helix-turn-helix, lysR family protein</fullName>
    </submittedName>
</protein>
<dbReference type="KEGG" id="bcen:DM39_1995"/>
<dbReference type="InterPro" id="IPR036388">
    <property type="entry name" value="WH-like_DNA-bd_sf"/>
</dbReference>
<keyword evidence="2" id="KW-0805">Transcription regulation</keyword>
<evidence type="ECO:0000256" key="5">
    <source>
        <dbReference type="ARBA" id="ARBA00023163"/>
    </source>
</evidence>
<dbReference type="Pfam" id="PF00126">
    <property type="entry name" value="HTH_1"/>
    <property type="match status" value="1"/>
</dbReference>
<evidence type="ECO:0000259" key="6">
    <source>
        <dbReference type="PROSITE" id="PS50931"/>
    </source>
</evidence>
<dbReference type="SUPFAM" id="SSF53850">
    <property type="entry name" value="Periplasmic binding protein-like II"/>
    <property type="match status" value="1"/>
</dbReference>
<keyword evidence="5" id="KW-0804">Transcription</keyword>
<evidence type="ECO:0000313" key="7">
    <source>
        <dbReference type="EMBL" id="AIO31141.1"/>
    </source>
</evidence>
<dbReference type="GO" id="GO:0003677">
    <property type="term" value="F:DNA binding"/>
    <property type="evidence" value="ECO:0007669"/>
    <property type="project" value="UniProtKB-KW"/>
</dbReference>
<dbReference type="PANTHER" id="PTHR30293:SF0">
    <property type="entry name" value="NITROGEN ASSIMILATION REGULATORY PROTEIN NAC"/>
    <property type="match status" value="1"/>
</dbReference>
<dbReference type="GO" id="GO:0003700">
    <property type="term" value="F:DNA-binding transcription factor activity"/>
    <property type="evidence" value="ECO:0007669"/>
    <property type="project" value="InterPro"/>
</dbReference>
<dbReference type="EMBL" id="CP007783">
    <property type="protein sequence ID" value="AIO31141.1"/>
    <property type="molecule type" value="Genomic_DNA"/>
</dbReference>
<dbReference type="AlphaFoldDB" id="A0AAN0VKR9"/>
<dbReference type="InterPro" id="IPR036390">
    <property type="entry name" value="WH_DNA-bd_sf"/>
</dbReference>
<dbReference type="InterPro" id="IPR005119">
    <property type="entry name" value="LysR_subst-bd"/>
</dbReference>